<reference evidence="1" key="1">
    <citation type="submission" date="2021-01" db="EMBL/GenBank/DDBJ databases">
        <authorList>
            <consortium name="Genoscope - CEA"/>
            <person name="William W."/>
        </authorList>
    </citation>
    <scope>NUCLEOTIDE SEQUENCE</scope>
</reference>
<evidence type="ECO:0000313" key="1">
    <source>
        <dbReference type="EMBL" id="CAD8128384.1"/>
    </source>
</evidence>
<dbReference type="AlphaFoldDB" id="A0A8S1RNV7"/>
<organism evidence="1 2">
    <name type="scientific">Paramecium sonneborni</name>
    <dbReference type="NCBI Taxonomy" id="65129"/>
    <lineage>
        <taxon>Eukaryota</taxon>
        <taxon>Sar</taxon>
        <taxon>Alveolata</taxon>
        <taxon>Ciliophora</taxon>
        <taxon>Intramacronucleata</taxon>
        <taxon>Oligohymenophorea</taxon>
        <taxon>Peniculida</taxon>
        <taxon>Parameciidae</taxon>
        <taxon>Paramecium</taxon>
    </lineage>
</organism>
<keyword evidence="2" id="KW-1185">Reference proteome</keyword>
<gene>
    <name evidence="1" type="ORF">PSON_ATCC_30995.1.T1880011</name>
</gene>
<name>A0A8S1RNV7_9CILI</name>
<comment type="caution">
    <text evidence="1">The sequence shown here is derived from an EMBL/GenBank/DDBJ whole genome shotgun (WGS) entry which is preliminary data.</text>
</comment>
<proteinExistence type="predicted"/>
<dbReference type="Proteomes" id="UP000692954">
    <property type="component" value="Unassembled WGS sequence"/>
</dbReference>
<accession>A0A8S1RNV7</accession>
<dbReference type="EMBL" id="CAJJDN010000188">
    <property type="protein sequence ID" value="CAD8128384.1"/>
    <property type="molecule type" value="Genomic_DNA"/>
</dbReference>
<evidence type="ECO:0000313" key="2">
    <source>
        <dbReference type="Proteomes" id="UP000692954"/>
    </source>
</evidence>
<protein>
    <submittedName>
        <fullName evidence="1">Uncharacterized protein</fullName>
    </submittedName>
</protein>
<sequence length="63" mass="7416">MQFPKPNLIEKEEDFLCKQQQQQIAFAILDSQLLRYKAHIQVLSSIESIQCLDCRFSIAQIKF</sequence>